<accession>A0AAV5BM82</accession>
<name>A0AAV5BM82_ELECO</name>
<gene>
    <name evidence="1" type="primary">ga02643</name>
    <name evidence="1" type="ORF">PR202_ga02643</name>
</gene>
<dbReference type="Proteomes" id="UP001054889">
    <property type="component" value="Unassembled WGS sequence"/>
</dbReference>
<keyword evidence="2" id="KW-1185">Reference proteome</keyword>
<organism evidence="1 2">
    <name type="scientific">Eleusine coracana subsp. coracana</name>
    <dbReference type="NCBI Taxonomy" id="191504"/>
    <lineage>
        <taxon>Eukaryota</taxon>
        <taxon>Viridiplantae</taxon>
        <taxon>Streptophyta</taxon>
        <taxon>Embryophyta</taxon>
        <taxon>Tracheophyta</taxon>
        <taxon>Spermatophyta</taxon>
        <taxon>Magnoliopsida</taxon>
        <taxon>Liliopsida</taxon>
        <taxon>Poales</taxon>
        <taxon>Poaceae</taxon>
        <taxon>PACMAD clade</taxon>
        <taxon>Chloridoideae</taxon>
        <taxon>Cynodonteae</taxon>
        <taxon>Eleusininae</taxon>
        <taxon>Eleusine</taxon>
    </lineage>
</organism>
<dbReference type="AlphaFoldDB" id="A0AAV5BM82"/>
<dbReference type="PANTHER" id="PTHR18868:SF28">
    <property type="entry name" value="PEPTIDASE S1 DOMAIN-CONTAINING PROTEIN"/>
    <property type="match status" value="1"/>
</dbReference>
<comment type="caution">
    <text evidence="1">The sequence shown here is derived from an EMBL/GenBank/DDBJ whole genome shotgun (WGS) entry which is preliminary data.</text>
</comment>
<evidence type="ECO:0000313" key="1">
    <source>
        <dbReference type="EMBL" id="GJM86753.1"/>
    </source>
</evidence>
<dbReference type="EMBL" id="BQKI01000001">
    <property type="protein sequence ID" value="GJM86753.1"/>
    <property type="molecule type" value="Genomic_DNA"/>
</dbReference>
<sequence>MENLRKQRAALDKYHKQRCAEEEKRYGGLPDRVAMESTFEEKPFGYAVETSAIDTNDFQVLSRIVVSLALLDGDKMLFACSGIPLPDTTPTKLHQTRFVTTGRLAREFRDNRYRDDKLRVEVRLPHNETVAGFLGLYDEDIAIVTSLCLLDLHPVDLDHPVALPLQEKQVSDDDHVLAIGCLFNSGTLRATRGSLHRERPDTWVPDAKYLSEVCFLFASFFSS</sequence>
<proteinExistence type="predicted"/>
<evidence type="ECO:0000313" key="2">
    <source>
        <dbReference type="Proteomes" id="UP001054889"/>
    </source>
</evidence>
<reference evidence="1" key="2">
    <citation type="submission" date="2021-12" db="EMBL/GenBank/DDBJ databases">
        <title>Resequencing data analysis of finger millet.</title>
        <authorList>
            <person name="Hatakeyama M."/>
            <person name="Aluri S."/>
            <person name="Balachadran M.T."/>
            <person name="Sivarajan S.R."/>
            <person name="Poveda L."/>
            <person name="Shimizu-Inatsugi R."/>
            <person name="Schlapbach R."/>
            <person name="Sreeman S.M."/>
            <person name="Shimizu K.K."/>
        </authorList>
    </citation>
    <scope>NUCLEOTIDE SEQUENCE</scope>
</reference>
<protein>
    <submittedName>
        <fullName evidence="1">Uncharacterized protein</fullName>
    </submittedName>
</protein>
<dbReference type="PANTHER" id="PTHR18868">
    <property type="entry name" value="OS07G0665300 PROTEIN-RELATED"/>
    <property type="match status" value="1"/>
</dbReference>
<reference evidence="1" key="1">
    <citation type="journal article" date="2018" name="DNA Res.">
        <title>Multiple hybrid de novo genome assembly of finger millet, an orphan allotetraploid crop.</title>
        <authorList>
            <person name="Hatakeyama M."/>
            <person name="Aluri S."/>
            <person name="Balachadran M.T."/>
            <person name="Sivarajan S.R."/>
            <person name="Patrignani A."/>
            <person name="Gruter S."/>
            <person name="Poveda L."/>
            <person name="Shimizu-Inatsugi R."/>
            <person name="Baeten J."/>
            <person name="Francoijs K.J."/>
            <person name="Nataraja K.N."/>
            <person name="Reddy Y.A.N."/>
            <person name="Phadnis S."/>
            <person name="Ravikumar R.L."/>
            <person name="Schlapbach R."/>
            <person name="Sreeman S.M."/>
            <person name="Shimizu K.K."/>
        </authorList>
    </citation>
    <scope>NUCLEOTIDE SEQUENCE</scope>
</reference>